<evidence type="ECO:0000256" key="11">
    <source>
        <dbReference type="ARBA" id="ARBA00023180"/>
    </source>
</evidence>
<feature type="transmembrane region" description="Helical" evidence="14">
    <location>
        <begin position="247"/>
        <end position="266"/>
    </location>
</feature>
<dbReference type="Gene3D" id="1.20.1070.10">
    <property type="entry name" value="Rhodopsin 7-helix transmembrane proteins"/>
    <property type="match status" value="1"/>
</dbReference>
<proteinExistence type="inferred from homology"/>
<evidence type="ECO:0000256" key="14">
    <source>
        <dbReference type="RuleBase" id="RU363047"/>
    </source>
</evidence>
<evidence type="ECO:0000256" key="8">
    <source>
        <dbReference type="ARBA" id="ARBA00023136"/>
    </source>
</evidence>
<keyword evidence="3 14" id="KW-0716">Sensory transduction</keyword>
<keyword evidence="6 14" id="KW-1133">Transmembrane helix</keyword>
<dbReference type="GO" id="GO:0004984">
    <property type="term" value="F:olfactory receptor activity"/>
    <property type="evidence" value="ECO:0007669"/>
    <property type="project" value="InterPro"/>
</dbReference>
<dbReference type="PANTHER" id="PTHR24242">
    <property type="entry name" value="G-PROTEIN COUPLED RECEPTOR"/>
    <property type="match status" value="1"/>
</dbReference>
<dbReference type="Proteomes" id="UP000007267">
    <property type="component" value="Unassembled WGS sequence"/>
</dbReference>
<feature type="transmembrane region" description="Helical" evidence="14">
    <location>
        <begin position="202"/>
        <end position="227"/>
    </location>
</feature>
<keyword evidence="5 14" id="KW-0552">Olfaction</keyword>
<organism evidence="16 17">
    <name type="scientific">Pelodiscus sinensis</name>
    <name type="common">Chinese softshell turtle</name>
    <name type="synonym">Trionyx sinensis</name>
    <dbReference type="NCBI Taxonomy" id="13735"/>
    <lineage>
        <taxon>Eukaryota</taxon>
        <taxon>Metazoa</taxon>
        <taxon>Chordata</taxon>
        <taxon>Craniata</taxon>
        <taxon>Vertebrata</taxon>
        <taxon>Euteleostomi</taxon>
        <taxon>Archelosauria</taxon>
        <taxon>Testudinata</taxon>
        <taxon>Testudines</taxon>
        <taxon>Cryptodira</taxon>
        <taxon>Trionychia</taxon>
        <taxon>Trionychidae</taxon>
        <taxon>Pelodiscus</taxon>
    </lineage>
</organism>
<dbReference type="PROSITE" id="PS00237">
    <property type="entry name" value="G_PROTEIN_RECEP_F1_1"/>
    <property type="match status" value="1"/>
</dbReference>
<dbReference type="InterPro" id="IPR017452">
    <property type="entry name" value="GPCR_Rhodpsn_7TM"/>
</dbReference>
<evidence type="ECO:0000256" key="4">
    <source>
        <dbReference type="ARBA" id="ARBA00022692"/>
    </source>
</evidence>
<evidence type="ECO:0000256" key="2">
    <source>
        <dbReference type="ARBA" id="ARBA00022475"/>
    </source>
</evidence>
<keyword evidence="17" id="KW-1185">Reference proteome</keyword>
<feature type="transmembrane region" description="Helical" evidence="14">
    <location>
        <begin position="65"/>
        <end position="84"/>
    </location>
</feature>
<reference evidence="17" key="2">
    <citation type="journal article" date="2013" name="Nat. Genet.">
        <title>The draft genomes of soft-shell turtle and green sea turtle yield insights into the development and evolution of the turtle-specific body plan.</title>
        <authorList>
            <person name="Wang Z."/>
            <person name="Pascual-Anaya J."/>
            <person name="Zadissa A."/>
            <person name="Li W."/>
            <person name="Niimura Y."/>
            <person name="Huang Z."/>
            <person name="Li C."/>
            <person name="White S."/>
            <person name="Xiong Z."/>
            <person name="Fang D."/>
            <person name="Wang B."/>
            <person name="Ming Y."/>
            <person name="Chen Y."/>
            <person name="Zheng Y."/>
            <person name="Kuraku S."/>
            <person name="Pignatelli M."/>
            <person name="Herrero J."/>
            <person name="Beal K."/>
            <person name="Nozawa M."/>
            <person name="Li Q."/>
            <person name="Wang J."/>
            <person name="Zhang H."/>
            <person name="Yu L."/>
            <person name="Shigenobu S."/>
            <person name="Wang J."/>
            <person name="Liu J."/>
            <person name="Flicek P."/>
            <person name="Searle S."/>
            <person name="Wang J."/>
            <person name="Kuratani S."/>
            <person name="Yin Y."/>
            <person name="Aken B."/>
            <person name="Zhang G."/>
            <person name="Irie N."/>
        </authorList>
    </citation>
    <scope>NUCLEOTIDE SEQUENCE [LARGE SCALE GENOMIC DNA]</scope>
    <source>
        <strain evidence="17">Daiwa-1</strain>
    </source>
</reference>
<feature type="transmembrane region" description="Helical" evidence="14">
    <location>
        <begin position="104"/>
        <end position="123"/>
    </location>
</feature>
<feature type="transmembrane region" description="Helical" evidence="14">
    <location>
        <begin position="29"/>
        <end position="53"/>
    </location>
</feature>
<dbReference type="GeneTree" id="ENSGT01150000286990"/>
<dbReference type="InterPro" id="IPR000276">
    <property type="entry name" value="GPCR_Rhodpsn"/>
</dbReference>
<dbReference type="Pfam" id="PF13853">
    <property type="entry name" value="7tm_4"/>
    <property type="match status" value="1"/>
</dbReference>
<protein>
    <recommendedName>
        <fullName evidence="14">Olfactory receptor</fullName>
    </recommendedName>
</protein>
<keyword evidence="9" id="KW-1015">Disulfide bond</keyword>
<dbReference type="EMBL" id="AGCU01061516">
    <property type="status" value="NOT_ANNOTATED_CDS"/>
    <property type="molecule type" value="Genomic_DNA"/>
</dbReference>
<evidence type="ECO:0000256" key="12">
    <source>
        <dbReference type="ARBA" id="ARBA00023224"/>
    </source>
</evidence>
<keyword evidence="4 13" id="KW-0812">Transmembrane</keyword>
<dbReference type="PANTHER" id="PTHR24242:SF253">
    <property type="entry name" value="OLFACTORY RECEPTOR-RELATED"/>
    <property type="match status" value="1"/>
</dbReference>
<evidence type="ECO:0000256" key="9">
    <source>
        <dbReference type="ARBA" id="ARBA00023157"/>
    </source>
</evidence>
<comment type="subcellular location">
    <subcellularLocation>
        <location evidence="1 14">Cell membrane</location>
        <topology evidence="1 14">Multi-pass membrane protein</topology>
    </subcellularLocation>
</comment>
<evidence type="ECO:0000256" key="6">
    <source>
        <dbReference type="ARBA" id="ARBA00022989"/>
    </source>
</evidence>
<evidence type="ECO:0000256" key="5">
    <source>
        <dbReference type="ARBA" id="ARBA00022725"/>
    </source>
</evidence>
<dbReference type="PRINTS" id="PR00237">
    <property type="entry name" value="GPCRRHODOPSN"/>
</dbReference>
<dbReference type="InterPro" id="IPR050939">
    <property type="entry name" value="Olfactory_GPCR1"/>
</dbReference>
<feature type="transmembrane region" description="Helical" evidence="14">
    <location>
        <begin position="272"/>
        <end position="294"/>
    </location>
</feature>
<keyword evidence="7 13" id="KW-0297">G-protein coupled receptor</keyword>
<dbReference type="GO" id="GO:0005886">
    <property type="term" value="C:plasma membrane"/>
    <property type="evidence" value="ECO:0007669"/>
    <property type="project" value="UniProtKB-SubCell"/>
</dbReference>
<dbReference type="PRINTS" id="PR00245">
    <property type="entry name" value="OLFACTORYR"/>
</dbReference>
<evidence type="ECO:0000256" key="10">
    <source>
        <dbReference type="ARBA" id="ARBA00023170"/>
    </source>
</evidence>
<evidence type="ECO:0000313" key="16">
    <source>
        <dbReference type="Ensembl" id="ENSPSIP00000001566.1"/>
    </source>
</evidence>
<keyword evidence="8 14" id="KW-0472">Membrane</keyword>
<reference evidence="16" key="4">
    <citation type="submission" date="2025-09" db="UniProtKB">
        <authorList>
            <consortium name="Ensembl"/>
        </authorList>
    </citation>
    <scope>IDENTIFICATION</scope>
</reference>
<evidence type="ECO:0000256" key="1">
    <source>
        <dbReference type="ARBA" id="ARBA00004651"/>
    </source>
</evidence>
<reference evidence="17" key="1">
    <citation type="submission" date="2011-10" db="EMBL/GenBank/DDBJ databases">
        <authorList>
            <consortium name="Soft-shell Turtle Genome Consortium"/>
        </authorList>
    </citation>
    <scope>NUCLEOTIDE SEQUENCE [LARGE SCALE GENOMIC DNA]</scope>
    <source>
        <strain evidence="17">Daiwa-1</strain>
    </source>
</reference>
<accession>K7F0K6</accession>
<dbReference type="FunFam" id="1.20.1070.10:FF:000010">
    <property type="entry name" value="Olfactory receptor"/>
    <property type="match status" value="1"/>
</dbReference>
<dbReference type="Ensembl" id="ENSPSIT00000001570.1">
    <property type="protein sequence ID" value="ENSPSIP00000001566.1"/>
    <property type="gene ID" value="ENSPSIG00000001569.1"/>
</dbReference>
<keyword evidence="11" id="KW-0325">Glycoprotein</keyword>
<comment type="similarity">
    <text evidence="13">Belongs to the G-protein coupled receptor 1 family.</text>
</comment>
<name>K7F0K6_PELSI</name>
<feature type="transmembrane region" description="Helical" evidence="14">
    <location>
        <begin position="143"/>
        <end position="166"/>
    </location>
</feature>
<dbReference type="HOGENOM" id="CLU_012526_1_0_1"/>
<evidence type="ECO:0000256" key="7">
    <source>
        <dbReference type="ARBA" id="ARBA00023040"/>
    </source>
</evidence>
<dbReference type="AlphaFoldDB" id="K7F0K6"/>
<evidence type="ECO:0000313" key="17">
    <source>
        <dbReference type="Proteomes" id="UP000007267"/>
    </source>
</evidence>
<sequence>IRIMEGRNQMPIVELILVGFGNDPELQPLLFLLFLVIYIAAVPGNLLIIVLAVPDRHLHIPMYYFVANLSAVEICYVSTTLPRLISSLVTGDRTISLYNCLVQFHFYVILTNAECLLLTAMCCDRYLAICHPLRYPTLMNGRVCGHVVAGCWIFGISSSIMIHIFILQLRYCGSGVFDHFFCDFASDGQFCGETRTLTVVTIFLSVILNIGVFLITLTTYICIIASILRIPSSSGRQKAFSTCSSHLIVVAVYYVSTIAINIFSLFRPLAIVYKIFSVTSTVLIPLLNPLIYCLRNKEVHQSLRKALMKLVDFRH</sequence>
<dbReference type="SUPFAM" id="SSF81321">
    <property type="entry name" value="Family A G protein-coupled receptor-like"/>
    <property type="match status" value="1"/>
</dbReference>
<feature type="domain" description="G-protein coupled receptors family 1 profile" evidence="15">
    <location>
        <begin position="44"/>
        <end position="292"/>
    </location>
</feature>
<dbReference type="GO" id="GO:0004930">
    <property type="term" value="F:G protein-coupled receptor activity"/>
    <property type="evidence" value="ECO:0007669"/>
    <property type="project" value="UniProtKB-KW"/>
</dbReference>
<dbReference type="PROSITE" id="PS50262">
    <property type="entry name" value="G_PROTEIN_RECEP_F1_2"/>
    <property type="match status" value="1"/>
</dbReference>
<keyword evidence="12 13" id="KW-0807">Transducer</keyword>
<keyword evidence="2 14" id="KW-1003">Cell membrane</keyword>
<evidence type="ECO:0000259" key="15">
    <source>
        <dbReference type="PROSITE" id="PS50262"/>
    </source>
</evidence>
<evidence type="ECO:0000256" key="13">
    <source>
        <dbReference type="RuleBase" id="RU000688"/>
    </source>
</evidence>
<evidence type="ECO:0000256" key="3">
    <source>
        <dbReference type="ARBA" id="ARBA00022606"/>
    </source>
</evidence>
<keyword evidence="10 13" id="KW-0675">Receptor</keyword>
<reference evidence="16" key="3">
    <citation type="submission" date="2025-08" db="UniProtKB">
        <authorList>
            <consortium name="Ensembl"/>
        </authorList>
    </citation>
    <scope>IDENTIFICATION</scope>
</reference>
<dbReference type="InterPro" id="IPR000725">
    <property type="entry name" value="Olfact_rcpt"/>
</dbReference>